<dbReference type="GO" id="GO:0016787">
    <property type="term" value="F:hydrolase activity"/>
    <property type="evidence" value="ECO:0007669"/>
    <property type="project" value="UniProtKB-KW"/>
</dbReference>
<keyword evidence="9" id="KW-0460">Magnesium</keyword>
<dbReference type="SFLD" id="SFLDS00003">
    <property type="entry name" value="Haloacid_Dehalogenase"/>
    <property type="match status" value="1"/>
</dbReference>
<comment type="catalytic activity">
    <reaction evidence="13">
        <text>O-phospho-D-serine + H2O = D-serine + phosphate</text>
        <dbReference type="Rhea" id="RHEA:24873"/>
        <dbReference type="ChEBI" id="CHEBI:15377"/>
        <dbReference type="ChEBI" id="CHEBI:35247"/>
        <dbReference type="ChEBI" id="CHEBI:43474"/>
        <dbReference type="ChEBI" id="CHEBI:58680"/>
        <dbReference type="EC" id="3.1.3.3"/>
    </reaction>
</comment>
<dbReference type="Pfam" id="PF00702">
    <property type="entry name" value="Hydrolase"/>
    <property type="match status" value="1"/>
</dbReference>
<evidence type="ECO:0000256" key="8">
    <source>
        <dbReference type="ARBA" id="ARBA00022801"/>
    </source>
</evidence>
<comment type="catalytic activity">
    <reaction evidence="12">
        <text>O-phospho-L-serine + H2O = L-serine + phosphate</text>
        <dbReference type="Rhea" id="RHEA:21208"/>
        <dbReference type="ChEBI" id="CHEBI:15377"/>
        <dbReference type="ChEBI" id="CHEBI:33384"/>
        <dbReference type="ChEBI" id="CHEBI:43474"/>
        <dbReference type="ChEBI" id="CHEBI:57524"/>
        <dbReference type="EC" id="3.1.3.3"/>
    </reaction>
</comment>
<name>A0ABY4VCA1_9GAMM</name>
<dbReference type="SFLD" id="SFLDG01137">
    <property type="entry name" value="C1.6.1:_Phosphoserine_Phosphat"/>
    <property type="match status" value="1"/>
</dbReference>
<comment type="cofactor">
    <cofactor evidence="1">
        <name>Mg(2+)</name>
        <dbReference type="ChEBI" id="CHEBI:18420"/>
    </cofactor>
</comment>
<dbReference type="InterPro" id="IPR050582">
    <property type="entry name" value="HAD-like_SerB"/>
</dbReference>
<keyword evidence="6" id="KW-0028">Amino-acid biosynthesis</keyword>
<comment type="pathway">
    <text evidence="2">Amino-acid biosynthesis; L-serine biosynthesis; L-serine from 3-phospho-D-glycerate: step 3/3.</text>
</comment>
<keyword evidence="15" id="KW-1185">Reference proteome</keyword>
<keyword evidence="8 14" id="KW-0378">Hydrolase</keyword>
<evidence type="ECO:0000256" key="9">
    <source>
        <dbReference type="ARBA" id="ARBA00022842"/>
    </source>
</evidence>
<evidence type="ECO:0000313" key="15">
    <source>
        <dbReference type="Proteomes" id="UP001055658"/>
    </source>
</evidence>
<evidence type="ECO:0000256" key="7">
    <source>
        <dbReference type="ARBA" id="ARBA00022723"/>
    </source>
</evidence>
<dbReference type="PANTHER" id="PTHR43344">
    <property type="entry name" value="PHOSPHOSERINE PHOSPHATASE"/>
    <property type="match status" value="1"/>
</dbReference>
<evidence type="ECO:0000256" key="13">
    <source>
        <dbReference type="ARBA" id="ARBA00048523"/>
    </source>
</evidence>
<organism evidence="14 15">
    <name type="scientific">Microbulbifer variabilis</name>
    <dbReference type="NCBI Taxonomy" id="266805"/>
    <lineage>
        <taxon>Bacteria</taxon>
        <taxon>Pseudomonadati</taxon>
        <taxon>Pseudomonadota</taxon>
        <taxon>Gammaproteobacteria</taxon>
        <taxon>Cellvibrionales</taxon>
        <taxon>Microbulbiferaceae</taxon>
        <taxon>Microbulbifer</taxon>
    </lineage>
</organism>
<evidence type="ECO:0000256" key="12">
    <source>
        <dbReference type="ARBA" id="ARBA00048138"/>
    </source>
</evidence>
<dbReference type="RefSeq" id="WP_252084280.1">
    <property type="nucleotide sequence ID" value="NZ_CP092418.1"/>
</dbReference>
<dbReference type="SFLD" id="SFLDG01136">
    <property type="entry name" value="C1.6:_Phosphoserine_Phosphatas"/>
    <property type="match status" value="1"/>
</dbReference>
<keyword evidence="10" id="KW-0718">Serine biosynthesis</keyword>
<dbReference type="InterPro" id="IPR036412">
    <property type="entry name" value="HAD-like_sf"/>
</dbReference>
<evidence type="ECO:0000256" key="2">
    <source>
        <dbReference type="ARBA" id="ARBA00005135"/>
    </source>
</evidence>
<dbReference type="NCBIfam" id="TIGR00338">
    <property type="entry name" value="serB"/>
    <property type="match status" value="1"/>
</dbReference>
<keyword evidence="7" id="KW-0479">Metal-binding</keyword>
<evidence type="ECO:0000256" key="5">
    <source>
        <dbReference type="ARBA" id="ARBA00015196"/>
    </source>
</evidence>
<dbReference type="EC" id="3.1.3.3" evidence="4"/>
<evidence type="ECO:0000313" key="14">
    <source>
        <dbReference type="EMBL" id="USD21886.1"/>
    </source>
</evidence>
<proteinExistence type="inferred from homology"/>
<evidence type="ECO:0000256" key="4">
    <source>
        <dbReference type="ARBA" id="ARBA00012640"/>
    </source>
</evidence>
<dbReference type="SFLD" id="SFLDF00029">
    <property type="entry name" value="phosphoserine_phosphatase"/>
    <property type="match status" value="1"/>
</dbReference>
<dbReference type="Proteomes" id="UP001055658">
    <property type="component" value="Chromosome"/>
</dbReference>
<evidence type="ECO:0000256" key="3">
    <source>
        <dbReference type="ARBA" id="ARBA00009184"/>
    </source>
</evidence>
<evidence type="ECO:0000256" key="11">
    <source>
        <dbReference type="ARBA" id="ARBA00031693"/>
    </source>
</evidence>
<dbReference type="Gene3D" id="3.40.50.1000">
    <property type="entry name" value="HAD superfamily/HAD-like"/>
    <property type="match status" value="1"/>
</dbReference>
<evidence type="ECO:0000256" key="1">
    <source>
        <dbReference type="ARBA" id="ARBA00001946"/>
    </source>
</evidence>
<gene>
    <name evidence="14" type="primary">serB</name>
    <name evidence="14" type="ORF">MJO52_01730</name>
</gene>
<dbReference type="InterPro" id="IPR023214">
    <property type="entry name" value="HAD_sf"/>
</dbReference>
<dbReference type="NCBIfam" id="TIGR01488">
    <property type="entry name" value="HAD-SF-IB"/>
    <property type="match status" value="1"/>
</dbReference>
<dbReference type="SUPFAM" id="SSF56784">
    <property type="entry name" value="HAD-like"/>
    <property type="match status" value="1"/>
</dbReference>
<dbReference type="EMBL" id="CP092418">
    <property type="protein sequence ID" value="USD21886.1"/>
    <property type="molecule type" value="Genomic_DNA"/>
</dbReference>
<dbReference type="PANTHER" id="PTHR43344:SF2">
    <property type="entry name" value="PHOSPHOSERINE PHOSPHATASE"/>
    <property type="match status" value="1"/>
</dbReference>
<accession>A0ABY4VCA1</accession>
<protein>
    <recommendedName>
        <fullName evidence="5">Phosphoserine phosphatase</fullName>
        <ecNumber evidence="4">3.1.3.3</ecNumber>
    </recommendedName>
    <alternativeName>
        <fullName evidence="11">O-phosphoserine phosphohydrolase</fullName>
    </alternativeName>
</protein>
<evidence type="ECO:0000256" key="6">
    <source>
        <dbReference type="ARBA" id="ARBA00022605"/>
    </source>
</evidence>
<dbReference type="InterPro" id="IPR004469">
    <property type="entry name" value="PSP"/>
</dbReference>
<sequence length="384" mass="42111">MRRLLNKLGTFAMGVETKAQEFHLPLAQITQSRFDCSVRYLTYSGGHALLGLEYDNTAPFLDAVSCQLNLPSVIPSDVQSPWCLTFLSPAATLSQLQRLLNFCAEQHWHIDVIDTLAHRHECTVIRFQFSAELEFSPARFACLQLAEVIGADLVLQEGTSQRVPALAGFDMDSTLIDAEVIDELAKITGIGDQVAAITAAAMRGELDFRDSFKKRMALLKGFSEQRLAEIAKQLPLKDGAQNLLHCLRKLGCKTVILSGGFTYFANFLQRERLAVDLIYANELEFAEGALTGEVIEPIVDGMRKRLLLGETAKEMGVPLEKVVAVGDGANDIPMLNLGALGIAIHPKPKVRREAPQAITLFGLDAALYLFGLNDQQIAELGQPS</sequence>
<comment type="similarity">
    <text evidence="3">Belongs to the HAD-like hydrolase superfamily. SerB family.</text>
</comment>
<reference evidence="14" key="1">
    <citation type="submission" date="2022-02" db="EMBL/GenBank/DDBJ databases">
        <title>Coral-associated bacteria.</title>
        <authorList>
            <person name="Tang K."/>
            <person name="Wang X."/>
        </authorList>
    </citation>
    <scope>NUCLEOTIDE SEQUENCE</scope>
    <source>
        <strain evidence="14">SCSIO 43006</strain>
    </source>
</reference>
<evidence type="ECO:0000256" key="10">
    <source>
        <dbReference type="ARBA" id="ARBA00023299"/>
    </source>
</evidence>